<reference evidence="2" key="1">
    <citation type="journal article" date="2023" name="Insect Mol. Biol.">
        <title>Genome sequencing provides insights into the evolution of gene families encoding plant cell wall-degrading enzymes in longhorned beetles.</title>
        <authorList>
            <person name="Shin N.R."/>
            <person name="Okamura Y."/>
            <person name="Kirsch R."/>
            <person name="Pauchet Y."/>
        </authorList>
    </citation>
    <scope>NUCLEOTIDE SEQUENCE</scope>
    <source>
        <strain evidence="2">AMC_N1</strain>
    </source>
</reference>
<dbReference type="Proteomes" id="UP001162162">
    <property type="component" value="Unassembled WGS sequence"/>
</dbReference>
<dbReference type="AlphaFoldDB" id="A0AAV8X2F2"/>
<gene>
    <name evidence="2" type="ORF">NQ318_009715</name>
</gene>
<keyword evidence="1" id="KW-0812">Transmembrane</keyword>
<organism evidence="2 3">
    <name type="scientific">Aromia moschata</name>
    <dbReference type="NCBI Taxonomy" id="1265417"/>
    <lineage>
        <taxon>Eukaryota</taxon>
        <taxon>Metazoa</taxon>
        <taxon>Ecdysozoa</taxon>
        <taxon>Arthropoda</taxon>
        <taxon>Hexapoda</taxon>
        <taxon>Insecta</taxon>
        <taxon>Pterygota</taxon>
        <taxon>Neoptera</taxon>
        <taxon>Endopterygota</taxon>
        <taxon>Coleoptera</taxon>
        <taxon>Polyphaga</taxon>
        <taxon>Cucujiformia</taxon>
        <taxon>Chrysomeloidea</taxon>
        <taxon>Cerambycidae</taxon>
        <taxon>Cerambycinae</taxon>
        <taxon>Callichromatini</taxon>
        <taxon>Aromia</taxon>
    </lineage>
</organism>
<evidence type="ECO:0000313" key="2">
    <source>
        <dbReference type="EMBL" id="KAJ8932833.1"/>
    </source>
</evidence>
<proteinExistence type="predicted"/>
<dbReference type="EMBL" id="JAPWTK010001359">
    <property type="protein sequence ID" value="KAJ8932833.1"/>
    <property type="molecule type" value="Genomic_DNA"/>
</dbReference>
<keyword evidence="1" id="KW-1133">Transmembrane helix</keyword>
<feature type="transmembrane region" description="Helical" evidence="1">
    <location>
        <begin position="111"/>
        <end position="134"/>
    </location>
</feature>
<comment type="caution">
    <text evidence="2">The sequence shown here is derived from an EMBL/GenBank/DDBJ whole genome shotgun (WGS) entry which is preliminary data.</text>
</comment>
<keyword evidence="1" id="KW-0472">Membrane</keyword>
<evidence type="ECO:0000256" key="1">
    <source>
        <dbReference type="SAM" id="Phobius"/>
    </source>
</evidence>
<keyword evidence="3" id="KW-1185">Reference proteome</keyword>
<accession>A0AAV8X2F2</accession>
<name>A0AAV8X2F2_9CUCU</name>
<protein>
    <submittedName>
        <fullName evidence="2">Uncharacterized protein</fullName>
    </submittedName>
</protein>
<evidence type="ECO:0000313" key="3">
    <source>
        <dbReference type="Proteomes" id="UP001162162"/>
    </source>
</evidence>
<sequence>MIQDTLIGLCHRRKMKELRVVQAFPGVQKLGSDDIGTSSGEDPLFAYSLDISAWPPGRTDYGHIDRIRLVVFSDSFWHFVKLSLGQWYPVLYFLFVLLLPINAPAEYWGENIYASIFIAGWFTYAVQLQLAWLIHSATRIWGLRPGENVLLDFEIDSSIDFLHKRQFQPFPNTARKKSQRLETISVSLGVLQG</sequence>